<sequence>MNYLNINKLIVVKNLERYEETGRLDKNYLSTLLSDAIPTLIL</sequence>
<protein>
    <submittedName>
        <fullName evidence="1">Uncharacterized protein</fullName>
    </submittedName>
</protein>
<dbReference type="EMBL" id="JAUSTZ010000003">
    <property type="protein sequence ID" value="MDQ0225426.1"/>
    <property type="molecule type" value="Genomic_DNA"/>
</dbReference>
<dbReference type="Proteomes" id="UP001232245">
    <property type="component" value="Unassembled WGS sequence"/>
</dbReference>
<dbReference type="Pfam" id="PF13687">
    <property type="entry name" value="DUF4153"/>
    <property type="match status" value="1"/>
</dbReference>
<keyword evidence="2" id="KW-1185">Reference proteome</keyword>
<proteinExistence type="predicted"/>
<comment type="caution">
    <text evidence="1">The sequence shown here is derived from an EMBL/GenBank/DDBJ whole genome shotgun (WGS) entry which is preliminary data.</text>
</comment>
<evidence type="ECO:0000313" key="2">
    <source>
        <dbReference type="Proteomes" id="UP001232245"/>
    </source>
</evidence>
<evidence type="ECO:0000313" key="1">
    <source>
        <dbReference type="EMBL" id="MDQ0225426.1"/>
    </source>
</evidence>
<accession>A0ABT9Z0P4</accession>
<organism evidence="1 2">
    <name type="scientific">Metabacillus niabensis</name>
    <dbReference type="NCBI Taxonomy" id="324854"/>
    <lineage>
        <taxon>Bacteria</taxon>
        <taxon>Bacillati</taxon>
        <taxon>Bacillota</taxon>
        <taxon>Bacilli</taxon>
        <taxon>Bacillales</taxon>
        <taxon>Bacillaceae</taxon>
        <taxon>Metabacillus</taxon>
    </lineage>
</organism>
<reference evidence="1 2" key="1">
    <citation type="submission" date="2023-07" db="EMBL/GenBank/DDBJ databases">
        <title>Genomic Encyclopedia of Type Strains, Phase IV (KMG-IV): sequencing the most valuable type-strain genomes for metagenomic binning, comparative biology and taxonomic classification.</title>
        <authorList>
            <person name="Goeker M."/>
        </authorList>
    </citation>
    <scope>NUCLEOTIDE SEQUENCE [LARGE SCALE GENOMIC DNA]</scope>
    <source>
        <strain evidence="1 2">DSM 17723</strain>
    </source>
</reference>
<gene>
    <name evidence="1" type="ORF">J2S02_001770</name>
</gene>
<name>A0ABT9Z0P4_9BACI</name>
<dbReference type="InterPro" id="IPR025291">
    <property type="entry name" value="DUF4153"/>
</dbReference>